<evidence type="ECO:0000256" key="5">
    <source>
        <dbReference type="ARBA" id="ARBA00023180"/>
    </source>
</evidence>
<protein>
    <recommendedName>
        <fullName evidence="3">alpha-glucosidase</fullName>
        <ecNumber evidence="3">3.2.1.20</ecNumber>
    </recommendedName>
</protein>
<reference evidence="8" key="1">
    <citation type="submission" date="2020-08" db="EMBL/GenBank/DDBJ databases">
        <title>Spodoptera exigua strain:BAW_Kor-Di-RS1 Genome sequencing and assembly.</title>
        <authorList>
            <person name="Kim J."/>
            <person name="Nam H.Y."/>
            <person name="Kwon M."/>
            <person name="Choi J.H."/>
            <person name="Cho S.R."/>
            <person name="Kim G.-H."/>
        </authorList>
    </citation>
    <scope>NUCLEOTIDE SEQUENCE</scope>
    <source>
        <strain evidence="8">BAW_Kor-Di-RS1</strain>
        <tissue evidence="8">Whole-body</tissue>
    </source>
</reference>
<evidence type="ECO:0000313" key="8">
    <source>
        <dbReference type="EMBL" id="KAF9411748.1"/>
    </source>
</evidence>
<evidence type="ECO:0000256" key="3">
    <source>
        <dbReference type="ARBA" id="ARBA00012741"/>
    </source>
</evidence>
<dbReference type="Gene3D" id="3.20.20.80">
    <property type="entry name" value="Glycosidases"/>
    <property type="match status" value="2"/>
</dbReference>
<dbReference type="AlphaFoldDB" id="A0A835GAV5"/>
<sequence length="1200" mass="134473">MKFRQVPIIRIQGLALTLGLCSEPRSEVSEETLLALIVLAAAAVNVSCVDMWFKSAVVYQIYPRSFMDSNGDGIGDLTGIKNKLPYLQDLGVDAIWLSPIYKSPMYDFGYDIADYKSIATEYGTMDDFDALMAEAKRLGVRVVLDYVPNHTSNESEWFQNSINKVGNYSEYYIWADGIPDANNQSILHPPSNWISVFRNSAWEYNAKRNQFYLHQFVIGQPDINYRSPLLREEMKEVLRFWLRKGVSGFRVDAVNMLFEVDPADFNNNYPDEPVSNTTSDPNDYGYLLHPYTKDLNETYYVVYDWRDVLDEFAQNESKIMMTEAYTDMDLMMRYYGEGSRDGSIPFNFIFLGELNGQSTANNMQTVIEKWLSNMPSGKIANWVNGNHDNTRMASKHGVKRVDAMNMLALILPGVTITYQGEELGMTDGNISWVDTKDPQACNTEDPINYWKSSRDPARTPFHWDATANAGFSTASSTWLPVADNYKTVNVAVEKAATKSHYKASCPFYKDVVALKHSAAVASGSLGTHALSSDVLVVTRVPTSSSDPTVVAILNLASSSTTLDLSSIAGVPATMRVVASGVDCALNKDVQVQRNSVTVSGNCAMVLQTNTDSVLATAAAVSGVDEWWRSAVIYQIYPRSFKDSNGDGIGDLNGITSKLPYLKDTGVDAIWLSPIFLSPMFDFGYDITDYKKIAPEYGTMEDFDKLMAEAKKLGLRVILDYVINHTSNESEWFIKSAQNDPNYADYYVWAHGKPDPKNPDYLGPPNNWVSVFRKSAWEYNAERGQYYLHQFAVAQPDLNFRNAKVVEEMKDVLRFWLDKGVSGIRIDAVNHLFEVDPANYDGHYPDEPLSGAAGATPEDYSYLNHIYTKDQNETYDIVYDLKVILDQYTEKQNDSKVMLTEAYADLPRIMRYYGDKNRNGSVPFNFFYLTELNNKSNARDIKMTIDKWMTHMPTGKVANWVNGNHDQSRLASKFGVDRVDIMNMLALILPGITVTYQGEELGMTDGHVSWEDTKDPQACNTEDPINYWKSSRDPARTPFHWDATANAGFSTASSTWLPVADNYKTVNVAVEKTATKSHYKFYKEVVAAKRLLAVRSGDLEVRALCDNVVAVARFLPGHPAVVGVINLSDAETPVDLSSLQLLPRDLQVEASGVYCKLEKGEKLQKGQVTMSPHCALVLSSSQNCCSASLLAVRVEYQNNIN</sequence>
<keyword evidence="9" id="KW-1185">Reference proteome</keyword>
<comment type="catalytic activity">
    <reaction evidence="1">
        <text>Hydrolysis of terminal, non-reducing (1-&gt;4)-linked alpha-D-glucose residues with release of alpha-D-glucose.</text>
        <dbReference type="EC" id="3.2.1.20"/>
    </reaction>
</comment>
<dbReference type="SMART" id="SM00642">
    <property type="entry name" value="Aamy"/>
    <property type="match status" value="2"/>
</dbReference>
<dbReference type="GO" id="GO:0004558">
    <property type="term" value="F:alpha-1,4-glucosidase activity"/>
    <property type="evidence" value="ECO:0007669"/>
    <property type="project" value="UniProtKB-EC"/>
</dbReference>
<dbReference type="PANTHER" id="PTHR10357:SF179">
    <property type="entry name" value="NEUTRAL AND BASIC AMINO ACID TRANSPORT PROTEIN RBAT"/>
    <property type="match status" value="1"/>
</dbReference>
<feature type="domain" description="Glycosyl hydrolase family 13 catalytic" evidence="7">
    <location>
        <begin position="634"/>
        <end position="1035"/>
    </location>
</feature>
<dbReference type="InterPro" id="IPR006047">
    <property type="entry name" value="GH13_cat_dom"/>
</dbReference>
<dbReference type="EC" id="3.2.1.20" evidence="3"/>
<evidence type="ECO:0000313" key="9">
    <source>
        <dbReference type="Proteomes" id="UP000648187"/>
    </source>
</evidence>
<dbReference type="PANTHER" id="PTHR10357">
    <property type="entry name" value="ALPHA-AMYLASE FAMILY MEMBER"/>
    <property type="match status" value="1"/>
</dbReference>
<comment type="similarity">
    <text evidence="2">Belongs to the glycosyl hydrolase 13 family.</text>
</comment>
<accession>A0A835GAV5</accession>
<dbReference type="InterPro" id="IPR017853">
    <property type="entry name" value="GH"/>
</dbReference>
<keyword evidence="5" id="KW-0325">Glycoprotein</keyword>
<dbReference type="EMBL" id="JACKWZ010000214">
    <property type="protein sequence ID" value="KAF9411748.1"/>
    <property type="molecule type" value="Genomic_DNA"/>
</dbReference>
<keyword evidence="6" id="KW-0326">Glycosidase</keyword>
<dbReference type="InterPro" id="IPR045857">
    <property type="entry name" value="O16G_dom_2"/>
</dbReference>
<dbReference type="FunFam" id="3.20.20.80:FF:000064">
    <property type="entry name" value="Oligo-1,6-glucosidase"/>
    <property type="match status" value="1"/>
</dbReference>
<evidence type="ECO:0000256" key="6">
    <source>
        <dbReference type="ARBA" id="ARBA00023295"/>
    </source>
</evidence>
<dbReference type="Proteomes" id="UP000648187">
    <property type="component" value="Unassembled WGS sequence"/>
</dbReference>
<dbReference type="CDD" id="cd11328">
    <property type="entry name" value="AmyAc_maltase"/>
    <property type="match status" value="2"/>
</dbReference>
<dbReference type="SUPFAM" id="SSF51445">
    <property type="entry name" value="(Trans)glycosidases"/>
    <property type="match status" value="2"/>
</dbReference>
<dbReference type="Pfam" id="PF00128">
    <property type="entry name" value="Alpha-amylase"/>
    <property type="match status" value="2"/>
</dbReference>
<evidence type="ECO:0000256" key="4">
    <source>
        <dbReference type="ARBA" id="ARBA00022801"/>
    </source>
</evidence>
<dbReference type="Gene3D" id="3.90.400.10">
    <property type="entry name" value="Oligo-1,6-glucosidase, Domain 2"/>
    <property type="match status" value="2"/>
</dbReference>
<dbReference type="FunFam" id="3.90.400.10:FF:000001">
    <property type="entry name" value="Maltase A3, isoform A"/>
    <property type="match status" value="2"/>
</dbReference>
<evidence type="ECO:0000259" key="7">
    <source>
        <dbReference type="SMART" id="SM00642"/>
    </source>
</evidence>
<comment type="caution">
    <text evidence="8">The sequence shown here is derived from an EMBL/GenBank/DDBJ whole genome shotgun (WGS) entry which is preliminary data.</text>
</comment>
<organism evidence="8 9">
    <name type="scientific">Spodoptera exigua</name>
    <name type="common">Beet armyworm</name>
    <name type="synonym">Noctua fulgens</name>
    <dbReference type="NCBI Taxonomy" id="7107"/>
    <lineage>
        <taxon>Eukaryota</taxon>
        <taxon>Metazoa</taxon>
        <taxon>Ecdysozoa</taxon>
        <taxon>Arthropoda</taxon>
        <taxon>Hexapoda</taxon>
        <taxon>Insecta</taxon>
        <taxon>Pterygota</taxon>
        <taxon>Neoptera</taxon>
        <taxon>Endopterygota</taxon>
        <taxon>Lepidoptera</taxon>
        <taxon>Glossata</taxon>
        <taxon>Ditrysia</taxon>
        <taxon>Noctuoidea</taxon>
        <taxon>Noctuidae</taxon>
        <taxon>Amphipyrinae</taxon>
        <taxon>Spodoptera</taxon>
    </lineage>
</organism>
<evidence type="ECO:0000256" key="1">
    <source>
        <dbReference type="ARBA" id="ARBA00001657"/>
    </source>
</evidence>
<gene>
    <name evidence="8" type="ORF">HW555_009539</name>
</gene>
<dbReference type="GO" id="GO:0005975">
    <property type="term" value="P:carbohydrate metabolic process"/>
    <property type="evidence" value="ECO:0007669"/>
    <property type="project" value="InterPro"/>
</dbReference>
<keyword evidence="4" id="KW-0378">Hydrolase</keyword>
<proteinExistence type="inferred from homology"/>
<name>A0A835GAV5_SPOEX</name>
<feature type="domain" description="Glycosyl hydrolase family 13 catalytic" evidence="7">
    <location>
        <begin position="60"/>
        <end position="458"/>
    </location>
</feature>
<evidence type="ECO:0000256" key="2">
    <source>
        <dbReference type="ARBA" id="ARBA00008061"/>
    </source>
</evidence>